<dbReference type="Pfam" id="PF23282">
    <property type="entry name" value="WHD_ROQ1"/>
    <property type="match status" value="1"/>
</dbReference>
<dbReference type="InterPro" id="IPR002182">
    <property type="entry name" value="NB-ARC"/>
</dbReference>
<keyword evidence="2" id="KW-0677">Repeat</keyword>
<dbReference type="PRINTS" id="PR00364">
    <property type="entry name" value="DISEASERSIST"/>
</dbReference>
<feature type="domain" description="TIR" evidence="5">
    <location>
        <begin position="16"/>
        <end position="185"/>
    </location>
</feature>
<dbReference type="Pfam" id="PF00931">
    <property type="entry name" value="NB-ARC"/>
    <property type="match status" value="1"/>
</dbReference>
<dbReference type="InterPro" id="IPR042197">
    <property type="entry name" value="Apaf_helical"/>
</dbReference>
<dbReference type="GO" id="GO:0043531">
    <property type="term" value="F:ADP binding"/>
    <property type="evidence" value="ECO:0007669"/>
    <property type="project" value="InterPro"/>
</dbReference>
<dbReference type="InterPro" id="IPR000157">
    <property type="entry name" value="TIR_dom"/>
</dbReference>
<dbReference type="InterPro" id="IPR044974">
    <property type="entry name" value="Disease_R_plants"/>
</dbReference>
<protein>
    <submittedName>
        <fullName evidence="6">Disease resistance protein family, putative</fullName>
    </submittedName>
</protein>
<dbReference type="Proteomes" id="UP000026915">
    <property type="component" value="Chromosome 4"/>
</dbReference>
<evidence type="ECO:0000256" key="2">
    <source>
        <dbReference type="ARBA" id="ARBA00022737"/>
    </source>
</evidence>
<accession>A0A061EKG7</accession>
<dbReference type="FunCoup" id="A0A061EKG7">
    <property type="interactions" value="224"/>
</dbReference>
<dbReference type="HOGENOM" id="CLU_001561_1_1_1"/>
<keyword evidence="3" id="KW-0611">Plant defense</keyword>
<dbReference type="InterPro" id="IPR032675">
    <property type="entry name" value="LRR_dom_sf"/>
</dbReference>
<name>A0A061EKG7_THECC</name>
<dbReference type="GO" id="GO:0006952">
    <property type="term" value="P:defense response"/>
    <property type="evidence" value="ECO:0007669"/>
    <property type="project" value="UniProtKB-KW"/>
</dbReference>
<dbReference type="SUPFAM" id="SSF52540">
    <property type="entry name" value="P-loop containing nucleoside triphosphate hydrolases"/>
    <property type="match status" value="1"/>
</dbReference>
<dbReference type="Gene3D" id="3.40.50.300">
    <property type="entry name" value="P-loop containing nucleotide triphosphate hydrolases"/>
    <property type="match status" value="1"/>
</dbReference>
<dbReference type="AlphaFoldDB" id="A0A061EKG7"/>
<evidence type="ECO:0000256" key="1">
    <source>
        <dbReference type="ARBA" id="ARBA00022614"/>
    </source>
</evidence>
<dbReference type="EMBL" id="CM001882">
    <property type="protein sequence ID" value="EOY05138.1"/>
    <property type="molecule type" value="Genomic_DNA"/>
</dbReference>
<dbReference type="InParanoid" id="A0A061EKG7"/>
<dbReference type="Gene3D" id="1.10.8.430">
    <property type="entry name" value="Helical domain of apoptotic protease-activating factors"/>
    <property type="match status" value="1"/>
</dbReference>
<evidence type="ECO:0000256" key="3">
    <source>
        <dbReference type="ARBA" id="ARBA00022821"/>
    </source>
</evidence>
<dbReference type="GO" id="GO:0051707">
    <property type="term" value="P:response to other organism"/>
    <property type="evidence" value="ECO:0007669"/>
    <property type="project" value="UniProtKB-ARBA"/>
</dbReference>
<evidence type="ECO:0000259" key="5">
    <source>
        <dbReference type="PROSITE" id="PS50104"/>
    </source>
</evidence>
<dbReference type="Pfam" id="PF23598">
    <property type="entry name" value="LRR_14"/>
    <property type="match status" value="1"/>
</dbReference>
<dbReference type="SUPFAM" id="SSF52200">
    <property type="entry name" value="Toll/Interleukin receptor TIR domain"/>
    <property type="match status" value="1"/>
</dbReference>
<dbReference type="SUPFAM" id="SSF52058">
    <property type="entry name" value="L domain-like"/>
    <property type="match status" value="1"/>
</dbReference>
<dbReference type="Pfam" id="PF01582">
    <property type="entry name" value="TIR"/>
    <property type="match status" value="1"/>
</dbReference>
<dbReference type="FunFam" id="3.40.50.10140:FF:000007">
    <property type="entry name" value="Disease resistance protein (TIR-NBS-LRR class)"/>
    <property type="match status" value="1"/>
</dbReference>
<dbReference type="PROSITE" id="PS50104">
    <property type="entry name" value="TIR"/>
    <property type="match status" value="1"/>
</dbReference>
<keyword evidence="4" id="KW-0520">NAD</keyword>
<dbReference type="Gramene" id="EOY05138">
    <property type="protein sequence ID" value="EOY05138"/>
    <property type="gene ID" value="TCM_020221"/>
</dbReference>
<gene>
    <name evidence="6" type="ORF">TCM_020221</name>
</gene>
<evidence type="ECO:0000313" key="7">
    <source>
        <dbReference type="Proteomes" id="UP000026915"/>
    </source>
</evidence>
<evidence type="ECO:0000313" key="6">
    <source>
        <dbReference type="EMBL" id="EOY05138.1"/>
    </source>
</evidence>
<dbReference type="InterPro" id="IPR058192">
    <property type="entry name" value="WHD_ROQ1-like"/>
</dbReference>
<proteinExistence type="predicted"/>
<dbReference type="Gene3D" id="3.40.50.10140">
    <property type="entry name" value="Toll/interleukin-1 receptor homology (TIR) domain"/>
    <property type="match status" value="1"/>
</dbReference>
<sequence>MATKGLSEASSSRSKSKYEVFLSFRGEDTRKNFTDHLYATLLSAGVNTFRDDDELARGKDISSELLKVIQESKVSLLVFSKGYASSRWCLNELVNIINCKNTIGQIVIPIFYDVDPSHVRNQTGSFAKAFAKHEERFEADTEMIKSWRTALTEAADLSGWDLQNVAVGHESKFIQKIVEDVLRKVNRSYLHVATHPVAIESRVRRVMEFLSIGSDEVRIMGIYGMGGVGKTTVAKAVYNSVCDGFQFDGSSFLSDIKDNSKQPNGLASVQRQLLSDILNLKSVTIDNVDRGINLIQERLRYRRVFIVLDDVDDSTQLNSLVGDRKWFGLGSRIIVTTRDERLLTELEVDERYKVEELNPEESTQLFSWHAFRRPNPKDGYFQLSKSVVDHVQGLPLALEVLGISFDGLDDQMKAIFLDIACFFIGMDKEYVMKILDGCGFFPEIGVSVLLERSLITIDQHDHKLKMHDLLRDMGREIVREVSPYRIGKRSRLWLHQDVVNVLQTHMGTKAVEGLSLDVSARSEDVIVSTEAFAKMTFLRLLKINSVRFTSGCYEKFSKELRWLCWHACPLQVLPPNLHLDNLAVLDLRFSNFNKVWKETKFLHKLKILDLSYSLYLAETPDFARLPSLETLQLEGCRSLIKVHQSIGSLERLVCLSLAACKNIRELPDSVCNLRSLETLNLSGCSKLCSFPEHLGKLEALKNLSANGSAITQLPISFGLLRNLEDLSLAGRREELPSKSFFSFFSSWVSPKSAGSSTFLPATFSHLSSLTSLNLRNRNLSNKDISIDFGSFPLLKVLNLNGNKFCSLPVGISNHSSLTRLHLSDCKNLQSIPELPPELRQFEAKCCTSIVEYPKLSNTPRKLSQFITTNCSNRIDIEEWDLPQFSLPRSYFHWTDSRGIFKSKQKYLEACVPAREVPDWCDYKATGSSSVLICMPSLASGERRGMILWVVCGINEEYYYNGSSTSAAFTILFRNKTKGCEAFDEPVPEYDGGIDEDHAWVAYLRYFIFEDINAGEGDEIEVSFEAQGRCLVKKWGIHLPIDRVDGIC</sequence>
<dbReference type="PANTHER" id="PTHR11017:SF271">
    <property type="entry name" value="DISEASE RESISTANCE PROTEIN (TIR-NBS-LRR CLASS) FAMILY"/>
    <property type="match status" value="1"/>
</dbReference>
<keyword evidence="7" id="KW-1185">Reference proteome</keyword>
<dbReference type="InterPro" id="IPR027417">
    <property type="entry name" value="P-loop_NTPase"/>
</dbReference>
<dbReference type="PANTHER" id="PTHR11017">
    <property type="entry name" value="LEUCINE-RICH REPEAT-CONTAINING PROTEIN"/>
    <property type="match status" value="1"/>
</dbReference>
<organism evidence="6 7">
    <name type="scientific">Theobroma cacao</name>
    <name type="common">Cacao</name>
    <name type="synonym">Cocoa</name>
    <dbReference type="NCBI Taxonomy" id="3641"/>
    <lineage>
        <taxon>Eukaryota</taxon>
        <taxon>Viridiplantae</taxon>
        <taxon>Streptophyta</taxon>
        <taxon>Embryophyta</taxon>
        <taxon>Tracheophyta</taxon>
        <taxon>Spermatophyta</taxon>
        <taxon>Magnoliopsida</taxon>
        <taxon>eudicotyledons</taxon>
        <taxon>Gunneridae</taxon>
        <taxon>Pentapetalae</taxon>
        <taxon>rosids</taxon>
        <taxon>malvids</taxon>
        <taxon>Malvales</taxon>
        <taxon>Malvaceae</taxon>
        <taxon>Byttnerioideae</taxon>
        <taxon>Theobroma</taxon>
    </lineage>
</organism>
<dbReference type="eggNOG" id="ENOG502QQJE">
    <property type="taxonomic scope" value="Eukaryota"/>
</dbReference>
<reference evidence="6 7" key="1">
    <citation type="journal article" date="2013" name="Genome Biol.">
        <title>The genome sequence of the most widely cultivated cacao type and its use to identify candidate genes regulating pod color.</title>
        <authorList>
            <person name="Motamayor J.C."/>
            <person name="Mockaitis K."/>
            <person name="Schmutz J."/>
            <person name="Haiminen N."/>
            <person name="Iii D.L."/>
            <person name="Cornejo O."/>
            <person name="Findley S.D."/>
            <person name="Zheng P."/>
            <person name="Utro F."/>
            <person name="Royaert S."/>
            <person name="Saski C."/>
            <person name="Jenkins J."/>
            <person name="Podicheti R."/>
            <person name="Zhao M."/>
            <person name="Scheffler B.E."/>
            <person name="Stack J.C."/>
            <person name="Feltus F.A."/>
            <person name="Mustiga G.M."/>
            <person name="Amores F."/>
            <person name="Phillips W."/>
            <person name="Marelli J.P."/>
            <person name="May G.D."/>
            <person name="Shapiro H."/>
            <person name="Ma J."/>
            <person name="Bustamante C.D."/>
            <person name="Schnell R.J."/>
            <person name="Main D."/>
            <person name="Gilbert D."/>
            <person name="Parida L."/>
            <person name="Kuhn D.N."/>
        </authorList>
    </citation>
    <scope>NUCLEOTIDE SEQUENCE [LARGE SCALE GENOMIC DNA]</scope>
    <source>
        <strain evidence="7">cv. Matina 1-6</strain>
    </source>
</reference>
<keyword evidence="1" id="KW-0433">Leucine-rich repeat</keyword>
<dbReference type="SMART" id="SM00255">
    <property type="entry name" value="TIR"/>
    <property type="match status" value="1"/>
</dbReference>
<dbReference type="InterPro" id="IPR035897">
    <property type="entry name" value="Toll_tir_struct_dom_sf"/>
</dbReference>
<evidence type="ECO:0000256" key="4">
    <source>
        <dbReference type="ARBA" id="ARBA00023027"/>
    </source>
</evidence>
<dbReference type="OMA" id="YANDCIM"/>
<dbReference type="InterPro" id="IPR055414">
    <property type="entry name" value="LRR_R13L4/SHOC2-like"/>
</dbReference>
<dbReference type="Gene3D" id="3.80.10.10">
    <property type="entry name" value="Ribonuclease Inhibitor"/>
    <property type="match status" value="1"/>
</dbReference>
<dbReference type="GO" id="GO:0007165">
    <property type="term" value="P:signal transduction"/>
    <property type="evidence" value="ECO:0007669"/>
    <property type="project" value="InterPro"/>
</dbReference>